<feature type="domain" description="AsmA" evidence="3">
    <location>
        <begin position="1"/>
        <end position="174"/>
    </location>
</feature>
<gene>
    <name evidence="4" type="ORF">IXC47_18100</name>
</gene>
<dbReference type="InterPro" id="IPR052894">
    <property type="entry name" value="AsmA-related"/>
</dbReference>
<evidence type="ECO:0000256" key="1">
    <source>
        <dbReference type="SAM" id="MobiDB-lite"/>
    </source>
</evidence>
<keyword evidence="2" id="KW-0472">Membrane</keyword>
<reference evidence="4 5" key="1">
    <citation type="submission" date="2020-11" db="EMBL/GenBank/DDBJ databases">
        <title>WGS of Herminiimonas contaminans strain Marseille-Q4544 isolated from planarians Schmidtea mediterranea.</title>
        <authorList>
            <person name="Kangale L."/>
        </authorList>
    </citation>
    <scope>NUCLEOTIDE SEQUENCE [LARGE SCALE GENOMIC DNA]</scope>
    <source>
        <strain evidence="4 5">Marseille-Q4544</strain>
    </source>
</reference>
<feature type="transmembrane region" description="Helical" evidence="2">
    <location>
        <begin position="7"/>
        <end position="29"/>
    </location>
</feature>
<dbReference type="PANTHER" id="PTHR30441">
    <property type="entry name" value="DUF748 DOMAIN-CONTAINING PROTEIN"/>
    <property type="match status" value="1"/>
</dbReference>
<name>A0ABS0EXN5_9BURK</name>
<evidence type="ECO:0000313" key="4">
    <source>
        <dbReference type="EMBL" id="MBF8179602.1"/>
    </source>
</evidence>
<proteinExistence type="predicted"/>
<keyword evidence="2" id="KW-0812">Transmembrane</keyword>
<sequence>MSRTKKIMMWSAISFSALILICVLFLLMFDWNRAKPWLNEKVSEATGRRFAINGDLILTWQRAEPATGTWRDWVPAPRLSARDVTLGNPEWAKADSNMAEIGHITFSVNPLPLLNKTIVIPSLQLDDPNVALQRVDKDKNNWTFKQSEPSAWTLDLQRLYFYRGEITLKDEVEHIDAKANIDTLEPTAVNDFVMGWKISGTYNGARITGDGKAGALLALKNVDKPFPLEAKLNVGKTVIRVNGTITKPQELAAIDMRLYLAGASMADLYPLTGITLPKTPEFSTEGHLIGVTDKRGGKWTYEKFKGKVGDSDIAGSLVYEAKQPRPLLSGTVVSNLLQLSDLGPVIGADSNESKKERGVAANQPAGKVLPVEKFTTERWGSIDADVKITGHKIVHSASLPIENLDTHLKLEDSVITLSPLKFGVAGGNLIGDIKLDGRNNVIKAQAKISARHLKLKQLFPTFQPMQASFGEVNGDTSLSGTGNSIASLLATSNGEIKSLINEGTISKLLLEQIGLNIGNIVISKLFGDKQVQLNCMATDLSVTNGLVQTRTFIVDTSDAVMYVTGTVDLAKEQLNLTIKPETKGLRIVSLRAPLYVTGEFANPKVGVDTGVLALKAGSAVALAVVAPVTALLPLINVGTAEENKCASLLKEARSKPVAPPPGKTYKAKVPGKEQVK</sequence>
<feature type="region of interest" description="Disordered" evidence="1">
    <location>
        <begin position="651"/>
        <end position="676"/>
    </location>
</feature>
<evidence type="ECO:0000259" key="3">
    <source>
        <dbReference type="Pfam" id="PF05170"/>
    </source>
</evidence>
<dbReference type="Pfam" id="PF05170">
    <property type="entry name" value="AsmA"/>
    <property type="match status" value="2"/>
</dbReference>
<evidence type="ECO:0000256" key="2">
    <source>
        <dbReference type="SAM" id="Phobius"/>
    </source>
</evidence>
<comment type="caution">
    <text evidence="4">The sequence shown here is derived from an EMBL/GenBank/DDBJ whole genome shotgun (WGS) entry which is preliminary data.</text>
</comment>
<protein>
    <submittedName>
        <fullName evidence="4">AsmA family protein</fullName>
    </submittedName>
</protein>
<organism evidence="4 5">
    <name type="scientific">Herminiimonas contaminans</name>
    <dbReference type="NCBI Taxonomy" id="1111140"/>
    <lineage>
        <taxon>Bacteria</taxon>
        <taxon>Pseudomonadati</taxon>
        <taxon>Pseudomonadota</taxon>
        <taxon>Betaproteobacteria</taxon>
        <taxon>Burkholderiales</taxon>
        <taxon>Oxalobacteraceae</taxon>
        <taxon>Herminiimonas</taxon>
    </lineage>
</organism>
<dbReference type="Proteomes" id="UP000657372">
    <property type="component" value="Unassembled WGS sequence"/>
</dbReference>
<dbReference type="PANTHER" id="PTHR30441:SF9">
    <property type="entry name" value="ASMA FAMILY PROTEIN YHJG"/>
    <property type="match status" value="1"/>
</dbReference>
<accession>A0ABS0EXN5</accession>
<keyword evidence="2" id="KW-1133">Transmembrane helix</keyword>
<dbReference type="RefSeq" id="WP_195876597.1">
    <property type="nucleotide sequence ID" value="NZ_JADOEL010000021.1"/>
</dbReference>
<evidence type="ECO:0000313" key="5">
    <source>
        <dbReference type="Proteomes" id="UP000657372"/>
    </source>
</evidence>
<keyword evidence="5" id="KW-1185">Reference proteome</keyword>
<dbReference type="EMBL" id="JADOEL010000021">
    <property type="protein sequence ID" value="MBF8179602.1"/>
    <property type="molecule type" value="Genomic_DNA"/>
</dbReference>
<feature type="domain" description="AsmA" evidence="3">
    <location>
        <begin position="186"/>
        <end position="550"/>
    </location>
</feature>
<dbReference type="InterPro" id="IPR007844">
    <property type="entry name" value="AsmA"/>
</dbReference>